<evidence type="ECO:0000313" key="2">
    <source>
        <dbReference type="Proteomes" id="UP001247307"/>
    </source>
</evidence>
<accession>A0AAE3YHB7</accession>
<dbReference type="InterPro" id="IPR007423">
    <property type="entry name" value="Sel_put"/>
</dbReference>
<dbReference type="EMBL" id="JAVDUI010000001">
    <property type="protein sequence ID" value="MDR6891781.1"/>
    <property type="molecule type" value="Genomic_DNA"/>
</dbReference>
<dbReference type="Pfam" id="PF04328">
    <property type="entry name" value="Sel_put"/>
    <property type="match status" value="1"/>
</dbReference>
<reference evidence="1" key="1">
    <citation type="submission" date="2023-07" db="EMBL/GenBank/DDBJ databases">
        <title>Sequencing the genomes of 1000 actinobacteria strains.</title>
        <authorList>
            <person name="Klenk H.-P."/>
        </authorList>
    </citation>
    <scope>NUCLEOTIDE SEQUENCE</scope>
    <source>
        <strain evidence="1">DSM 13988</strain>
    </source>
</reference>
<sequence>MPRATMGDGQAAAPPRRGVRDVAASVARFARGVMGADAYEKYAAHHARLEARGECPGRLMTEREFWRDKTDRQDREPQGRCC</sequence>
<name>A0AAE3YHB7_9MICC</name>
<organism evidence="1 2">
    <name type="scientific">Falsarthrobacter nasiphocae</name>
    <dbReference type="NCBI Taxonomy" id="189863"/>
    <lineage>
        <taxon>Bacteria</taxon>
        <taxon>Bacillati</taxon>
        <taxon>Actinomycetota</taxon>
        <taxon>Actinomycetes</taxon>
        <taxon>Micrococcales</taxon>
        <taxon>Micrococcaceae</taxon>
        <taxon>Falsarthrobacter</taxon>
    </lineage>
</organism>
<gene>
    <name evidence="1" type="ORF">J2S35_000721</name>
</gene>
<evidence type="ECO:0000313" key="1">
    <source>
        <dbReference type="EMBL" id="MDR6891781.1"/>
    </source>
</evidence>
<protein>
    <submittedName>
        <fullName evidence="1">Uncharacterized short protein YbdD (DUF466 family)</fullName>
    </submittedName>
</protein>
<dbReference type="AlphaFoldDB" id="A0AAE3YHB7"/>
<comment type="caution">
    <text evidence="1">The sequence shown here is derived from an EMBL/GenBank/DDBJ whole genome shotgun (WGS) entry which is preliminary data.</text>
</comment>
<proteinExistence type="predicted"/>
<keyword evidence="2" id="KW-1185">Reference proteome</keyword>
<dbReference type="Proteomes" id="UP001247307">
    <property type="component" value="Unassembled WGS sequence"/>
</dbReference>
<dbReference type="RefSeq" id="WP_380084086.1">
    <property type="nucleotide sequence ID" value="NZ_JBHSHM010000019.1"/>
</dbReference>